<evidence type="ECO:0000313" key="3">
    <source>
        <dbReference type="EMBL" id="RKD95276.1"/>
    </source>
</evidence>
<dbReference type="SMART" id="SM00849">
    <property type="entry name" value="Lactamase_B"/>
    <property type="match status" value="1"/>
</dbReference>
<organism evidence="3 4">
    <name type="scientific">Halopiger aswanensis</name>
    <dbReference type="NCBI Taxonomy" id="148449"/>
    <lineage>
        <taxon>Archaea</taxon>
        <taxon>Methanobacteriati</taxon>
        <taxon>Methanobacteriota</taxon>
        <taxon>Stenosarchaea group</taxon>
        <taxon>Halobacteria</taxon>
        <taxon>Halobacteriales</taxon>
        <taxon>Natrialbaceae</taxon>
        <taxon>Halopiger</taxon>
    </lineage>
</organism>
<evidence type="ECO:0000259" key="2">
    <source>
        <dbReference type="SMART" id="SM00849"/>
    </source>
</evidence>
<keyword evidence="3" id="KW-0378">Hydrolase</keyword>
<dbReference type="GO" id="GO:0016787">
    <property type="term" value="F:hydrolase activity"/>
    <property type="evidence" value="ECO:0007669"/>
    <property type="project" value="UniProtKB-KW"/>
</dbReference>
<gene>
    <name evidence="3" type="ORF">ATJ93_2128</name>
</gene>
<keyword evidence="4" id="KW-1185">Reference proteome</keyword>
<dbReference type="OrthoDB" id="6433at2157"/>
<dbReference type="Pfam" id="PF00753">
    <property type="entry name" value="Lactamase_B"/>
    <property type="match status" value="1"/>
</dbReference>
<dbReference type="Proteomes" id="UP000283805">
    <property type="component" value="Unassembled WGS sequence"/>
</dbReference>
<evidence type="ECO:0000313" key="4">
    <source>
        <dbReference type="Proteomes" id="UP000283805"/>
    </source>
</evidence>
<evidence type="ECO:0000256" key="1">
    <source>
        <dbReference type="SAM" id="MobiDB-lite"/>
    </source>
</evidence>
<dbReference type="AlphaFoldDB" id="A0A419WIJ9"/>
<protein>
    <submittedName>
        <fullName evidence="3">Glyoxylase-like metal-dependent hydrolase (Beta-lactamase superfamily II)</fullName>
    </submittedName>
</protein>
<feature type="region of interest" description="Disordered" evidence="1">
    <location>
        <begin position="1"/>
        <end position="22"/>
    </location>
</feature>
<dbReference type="InterPro" id="IPR036388">
    <property type="entry name" value="WH-like_DNA-bd_sf"/>
</dbReference>
<dbReference type="EMBL" id="RAPO01000002">
    <property type="protein sequence ID" value="RKD95276.1"/>
    <property type="molecule type" value="Genomic_DNA"/>
</dbReference>
<dbReference type="InterPro" id="IPR001279">
    <property type="entry name" value="Metallo-B-lactamas"/>
</dbReference>
<proteinExistence type="predicted"/>
<dbReference type="RefSeq" id="WP_120244563.1">
    <property type="nucleotide sequence ID" value="NZ_RAPO01000002.1"/>
</dbReference>
<sequence length="285" mass="30571">MEIRRCSVSPPSGTSAPGGETNAYVLGRDPAVLVDPAGRSAALDRLVADAKIEHIVVTHPHPDHVGALAAYAAETDATVWARTGRAAGFRAATGVDPDRELRPGTIIELEGTGTKGTGSLDERIRILDAPGHTSDHIAFEAGRNGPICCGDCAVRDGSVAVTAPEGDMRAYLTTLRRLRAIDPPRLYPGHGPPIDAPRDACERLLAHRRRRERRILEAIAGGATTLEAILDEAYDKNLTGVRDLAKATVVAHLEKLDVEDRLEWDGERARLTPDAVLDRNRADSD</sequence>
<name>A0A419WIJ9_9EURY</name>
<feature type="domain" description="Metallo-beta-lactamase" evidence="2">
    <location>
        <begin position="20"/>
        <end position="190"/>
    </location>
</feature>
<dbReference type="PANTHER" id="PTHR23131">
    <property type="entry name" value="ENDORIBONUCLEASE LACTB2"/>
    <property type="match status" value="1"/>
</dbReference>
<dbReference type="InterPro" id="IPR036866">
    <property type="entry name" value="RibonucZ/Hydroxyglut_hydro"/>
</dbReference>
<comment type="caution">
    <text evidence="3">The sequence shown here is derived from an EMBL/GenBank/DDBJ whole genome shotgun (WGS) entry which is preliminary data.</text>
</comment>
<reference evidence="3 4" key="1">
    <citation type="submission" date="2018-09" db="EMBL/GenBank/DDBJ databases">
        <title>Genomic Encyclopedia of Archaeal and Bacterial Type Strains, Phase II (KMG-II): from individual species to whole genera.</title>
        <authorList>
            <person name="Goeker M."/>
        </authorList>
    </citation>
    <scope>NUCLEOTIDE SEQUENCE [LARGE SCALE GENOMIC DNA]</scope>
    <source>
        <strain evidence="3 4">DSM 13151</strain>
    </source>
</reference>
<dbReference type="SUPFAM" id="SSF56281">
    <property type="entry name" value="Metallo-hydrolase/oxidoreductase"/>
    <property type="match status" value="1"/>
</dbReference>
<dbReference type="Gene3D" id="1.10.10.10">
    <property type="entry name" value="Winged helix-like DNA-binding domain superfamily/Winged helix DNA-binding domain"/>
    <property type="match status" value="1"/>
</dbReference>
<accession>A0A419WIJ9</accession>
<dbReference type="InterPro" id="IPR050662">
    <property type="entry name" value="Sec-metab_biosynth-thioest"/>
</dbReference>
<dbReference type="PANTHER" id="PTHR23131:SF0">
    <property type="entry name" value="ENDORIBONUCLEASE LACTB2"/>
    <property type="match status" value="1"/>
</dbReference>
<dbReference type="Gene3D" id="3.60.15.10">
    <property type="entry name" value="Ribonuclease Z/Hydroxyacylglutathione hydrolase-like"/>
    <property type="match status" value="1"/>
</dbReference>